<dbReference type="EMBL" id="JACHMI010000001">
    <property type="protein sequence ID" value="MBB6556207.1"/>
    <property type="molecule type" value="Genomic_DNA"/>
</dbReference>
<keyword evidence="2" id="KW-1185">Reference proteome</keyword>
<dbReference type="AlphaFoldDB" id="A0A7X0P6Z4"/>
<protein>
    <submittedName>
        <fullName evidence="1">Uncharacterized protein</fullName>
    </submittedName>
</protein>
<sequence>MTRVSHRQVTKTWIEYTLPLPCVWGDLTDLVAMARQALGEDAAEVVATDEELIVRWEKR</sequence>
<organism evidence="1 2">
    <name type="scientific">Nonomuraea rubra</name>
    <dbReference type="NCBI Taxonomy" id="46180"/>
    <lineage>
        <taxon>Bacteria</taxon>
        <taxon>Bacillati</taxon>
        <taxon>Actinomycetota</taxon>
        <taxon>Actinomycetes</taxon>
        <taxon>Streptosporangiales</taxon>
        <taxon>Streptosporangiaceae</taxon>
        <taxon>Nonomuraea</taxon>
    </lineage>
</organism>
<accession>A0A7X0P6Z4</accession>
<evidence type="ECO:0000313" key="2">
    <source>
        <dbReference type="Proteomes" id="UP000565579"/>
    </source>
</evidence>
<dbReference type="RefSeq" id="WP_185110683.1">
    <property type="nucleotide sequence ID" value="NZ_BAAAXY010000153.1"/>
</dbReference>
<dbReference type="Proteomes" id="UP000565579">
    <property type="component" value="Unassembled WGS sequence"/>
</dbReference>
<name>A0A7X0P6Z4_9ACTN</name>
<proteinExistence type="predicted"/>
<reference evidence="1 2" key="1">
    <citation type="submission" date="2020-08" db="EMBL/GenBank/DDBJ databases">
        <title>Sequencing the genomes of 1000 actinobacteria strains.</title>
        <authorList>
            <person name="Klenk H.-P."/>
        </authorList>
    </citation>
    <scope>NUCLEOTIDE SEQUENCE [LARGE SCALE GENOMIC DNA]</scope>
    <source>
        <strain evidence="1 2">DSM 43768</strain>
    </source>
</reference>
<comment type="caution">
    <text evidence="1">The sequence shown here is derived from an EMBL/GenBank/DDBJ whole genome shotgun (WGS) entry which is preliminary data.</text>
</comment>
<gene>
    <name evidence="1" type="ORF">HD593_011002</name>
</gene>
<evidence type="ECO:0000313" key="1">
    <source>
        <dbReference type="EMBL" id="MBB6556207.1"/>
    </source>
</evidence>